<dbReference type="InterPro" id="IPR001308">
    <property type="entry name" value="ETF_a/FixB"/>
</dbReference>
<protein>
    <submittedName>
        <fullName evidence="7">Electron transfer flavoprotein alpha subunit</fullName>
    </submittedName>
</protein>
<dbReference type="GO" id="GO:0009055">
    <property type="term" value="F:electron transfer activity"/>
    <property type="evidence" value="ECO:0007669"/>
    <property type="project" value="InterPro"/>
</dbReference>
<organism evidence="7 8">
    <name type="scientific">Halobellus clavatus</name>
    <dbReference type="NCBI Taxonomy" id="660517"/>
    <lineage>
        <taxon>Archaea</taxon>
        <taxon>Methanobacteriati</taxon>
        <taxon>Methanobacteriota</taxon>
        <taxon>Stenosarchaea group</taxon>
        <taxon>Halobacteria</taxon>
        <taxon>Halobacteriales</taxon>
        <taxon>Haloferacaceae</taxon>
        <taxon>Halobellus</taxon>
    </lineage>
</organism>
<dbReference type="Pfam" id="PF00766">
    <property type="entry name" value="ETF_alpha"/>
    <property type="match status" value="1"/>
</dbReference>
<keyword evidence="3" id="KW-0285">Flavoprotein</keyword>
<dbReference type="InterPro" id="IPR014729">
    <property type="entry name" value="Rossmann-like_a/b/a_fold"/>
</dbReference>
<accession>A0A1H3FSS1</accession>
<dbReference type="InterPro" id="IPR014730">
    <property type="entry name" value="ETF_a/b_N"/>
</dbReference>
<dbReference type="SUPFAM" id="SSF52402">
    <property type="entry name" value="Adenine nucleotide alpha hydrolases-like"/>
    <property type="match status" value="1"/>
</dbReference>
<dbReference type="InterPro" id="IPR018206">
    <property type="entry name" value="ETF_asu_C_CS"/>
</dbReference>
<dbReference type="PROSITE" id="PS00696">
    <property type="entry name" value="ETF_ALPHA"/>
    <property type="match status" value="1"/>
</dbReference>
<dbReference type="AlphaFoldDB" id="A0A1H3FSS1"/>
<evidence type="ECO:0000256" key="5">
    <source>
        <dbReference type="ARBA" id="ARBA00022982"/>
    </source>
</evidence>
<keyword evidence="5" id="KW-0249">Electron transport</keyword>
<dbReference type="PIRSF" id="PIRSF000089">
    <property type="entry name" value="Electra_flavoP_a"/>
    <property type="match status" value="1"/>
</dbReference>
<sequence>MVLSLVEHDSGAVDDNSLEALTLARSVADDAGEALEAIAFGPEAEGVADDVGAHGVEVLNVVDHSDLDDYTPEAYARAVIQCAEETGTEAVVAPGTDRGSEILAHVAAKLDETMAAEVTDVEVGDTYELTRQRWGGTLIEHAELDADTNLLTVAPNEISTSGTGDGPADVSAFTPDLEDSDLRVRLTEVEESDVEGVPLAEARVVVSGGRGTDGDFSEIEDLADHLPNTAVGSSRAAVNEGWRPHDDQIGQTGNKIAPEIYIACGISGAVQHMVGCKGAENILAVNTDPEAAIIQKADWAVTGDLHEVLPAVSDELERRGHS</sequence>
<name>A0A1H3FSS1_9EURY</name>
<evidence type="ECO:0000313" key="7">
    <source>
        <dbReference type="EMBL" id="SDX93159.1"/>
    </source>
</evidence>
<dbReference type="RefSeq" id="WP_089766691.1">
    <property type="nucleotide sequence ID" value="NZ_FNPB01000004.1"/>
</dbReference>
<evidence type="ECO:0000313" key="8">
    <source>
        <dbReference type="Proteomes" id="UP000199170"/>
    </source>
</evidence>
<feature type="domain" description="Electron transfer flavoprotein alpha/beta-subunit N-terminal" evidence="6">
    <location>
        <begin position="2"/>
        <end position="186"/>
    </location>
</feature>
<evidence type="ECO:0000256" key="4">
    <source>
        <dbReference type="ARBA" id="ARBA00022827"/>
    </source>
</evidence>
<dbReference type="Gene3D" id="3.40.50.620">
    <property type="entry name" value="HUPs"/>
    <property type="match status" value="1"/>
</dbReference>
<dbReference type="OrthoDB" id="307696at2157"/>
<comment type="similarity">
    <text evidence="1">Belongs to the ETF alpha-subunit/FixB family.</text>
</comment>
<dbReference type="InterPro" id="IPR029035">
    <property type="entry name" value="DHS-like_NAD/FAD-binding_dom"/>
</dbReference>
<dbReference type="EMBL" id="FNPB01000004">
    <property type="protein sequence ID" value="SDX93159.1"/>
    <property type="molecule type" value="Genomic_DNA"/>
</dbReference>
<dbReference type="SMART" id="SM00893">
    <property type="entry name" value="ETF"/>
    <property type="match status" value="1"/>
</dbReference>
<dbReference type="Proteomes" id="UP000199170">
    <property type="component" value="Unassembled WGS sequence"/>
</dbReference>
<dbReference type="GO" id="GO:0033539">
    <property type="term" value="P:fatty acid beta-oxidation using acyl-CoA dehydrogenase"/>
    <property type="evidence" value="ECO:0007669"/>
    <property type="project" value="TreeGrafter"/>
</dbReference>
<dbReference type="SUPFAM" id="SSF52467">
    <property type="entry name" value="DHS-like NAD/FAD-binding domain"/>
    <property type="match status" value="1"/>
</dbReference>
<reference evidence="8" key="1">
    <citation type="submission" date="2016-10" db="EMBL/GenBank/DDBJ databases">
        <authorList>
            <person name="Varghese N."/>
            <person name="Submissions S."/>
        </authorList>
    </citation>
    <scope>NUCLEOTIDE SEQUENCE [LARGE SCALE GENOMIC DNA]</scope>
    <source>
        <strain evidence="8">CGMCC 1.10118</strain>
    </source>
</reference>
<dbReference type="STRING" id="660517.SAMN04487946_104111"/>
<gene>
    <name evidence="7" type="ORF">SAMN04487946_104111</name>
</gene>
<dbReference type="PANTHER" id="PTHR43153">
    <property type="entry name" value="ELECTRON TRANSFER FLAVOPROTEIN ALPHA"/>
    <property type="match status" value="1"/>
</dbReference>
<evidence type="ECO:0000256" key="1">
    <source>
        <dbReference type="ARBA" id="ARBA00005817"/>
    </source>
</evidence>
<evidence type="ECO:0000256" key="2">
    <source>
        <dbReference type="ARBA" id="ARBA00022448"/>
    </source>
</evidence>
<evidence type="ECO:0000256" key="3">
    <source>
        <dbReference type="ARBA" id="ARBA00022630"/>
    </source>
</evidence>
<dbReference type="Gene3D" id="3.40.50.1220">
    <property type="entry name" value="TPP-binding domain"/>
    <property type="match status" value="1"/>
</dbReference>
<dbReference type="Pfam" id="PF01012">
    <property type="entry name" value="ETF"/>
    <property type="match status" value="1"/>
</dbReference>
<dbReference type="InterPro" id="IPR014731">
    <property type="entry name" value="ETF_asu_C"/>
</dbReference>
<proteinExistence type="inferred from homology"/>
<dbReference type="PANTHER" id="PTHR43153:SF1">
    <property type="entry name" value="ELECTRON TRANSFER FLAVOPROTEIN SUBUNIT ALPHA, MITOCHONDRIAL"/>
    <property type="match status" value="1"/>
</dbReference>
<keyword evidence="2" id="KW-0813">Transport</keyword>
<dbReference type="GO" id="GO:0050660">
    <property type="term" value="F:flavin adenine dinucleotide binding"/>
    <property type="evidence" value="ECO:0007669"/>
    <property type="project" value="InterPro"/>
</dbReference>
<keyword evidence="8" id="KW-1185">Reference proteome</keyword>
<evidence type="ECO:0000259" key="6">
    <source>
        <dbReference type="SMART" id="SM00893"/>
    </source>
</evidence>
<keyword evidence="4" id="KW-0274">FAD</keyword>